<dbReference type="EMBL" id="BAABKN010000028">
    <property type="protein sequence ID" value="GAA4753624.1"/>
    <property type="molecule type" value="Genomic_DNA"/>
</dbReference>
<evidence type="ECO:0000313" key="1">
    <source>
        <dbReference type="EMBL" id="GAA4753624.1"/>
    </source>
</evidence>
<dbReference type="RefSeq" id="WP_345529173.1">
    <property type="nucleotide sequence ID" value="NZ_BAABKN010000028.1"/>
</dbReference>
<sequence length="95" mass="10553">MTEATTVEVLLRRHGTTYAADAGIRLTNEPAPLWQLLVLTQLLSARITSHVAIAPARELFRAGYRTPQEMQAASWRERVRALGRDGAVAEDVRRG</sequence>
<evidence type="ECO:0008006" key="3">
    <source>
        <dbReference type="Google" id="ProtNLM"/>
    </source>
</evidence>
<keyword evidence="2" id="KW-1185">Reference proteome</keyword>
<dbReference type="Proteomes" id="UP001499882">
    <property type="component" value="Unassembled WGS sequence"/>
</dbReference>
<comment type="caution">
    <text evidence="1">The sequence shown here is derived from an EMBL/GenBank/DDBJ whole genome shotgun (WGS) entry which is preliminary data.</text>
</comment>
<organism evidence="1 2">
    <name type="scientific">Nocardioides endophyticus</name>
    <dbReference type="NCBI Taxonomy" id="1353775"/>
    <lineage>
        <taxon>Bacteria</taxon>
        <taxon>Bacillati</taxon>
        <taxon>Actinomycetota</taxon>
        <taxon>Actinomycetes</taxon>
        <taxon>Propionibacteriales</taxon>
        <taxon>Nocardioidaceae</taxon>
        <taxon>Nocardioides</taxon>
    </lineage>
</organism>
<reference evidence="2" key="1">
    <citation type="journal article" date="2019" name="Int. J. Syst. Evol. Microbiol.">
        <title>The Global Catalogue of Microorganisms (GCM) 10K type strain sequencing project: providing services to taxonomists for standard genome sequencing and annotation.</title>
        <authorList>
            <consortium name="The Broad Institute Genomics Platform"/>
            <consortium name="The Broad Institute Genome Sequencing Center for Infectious Disease"/>
            <person name="Wu L."/>
            <person name="Ma J."/>
        </authorList>
    </citation>
    <scope>NUCLEOTIDE SEQUENCE [LARGE SCALE GENOMIC DNA]</scope>
    <source>
        <strain evidence="2">JCM 18532</strain>
    </source>
</reference>
<gene>
    <name evidence="1" type="ORF">GCM10023350_43630</name>
</gene>
<evidence type="ECO:0000313" key="2">
    <source>
        <dbReference type="Proteomes" id="UP001499882"/>
    </source>
</evidence>
<accession>A0ABP8ZDP9</accession>
<name>A0ABP8ZDP9_9ACTN</name>
<proteinExistence type="predicted"/>
<protein>
    <recommendedName>
        <fullName evidence="3">Endonuclease</fullName>
    </recommendedName>
</protein>